<keyword evidence="1" id="KW-0812">Transmembrane</keyword>
<dbReference type="KEGG" id="eec:EcWSU1_02549"/>
<accession>G8LEC5</accession>
<evidence type="ECO:0000256" key="1">
    <source>
        <dbReference type="SAM" id="Phobius"/>
    </source>
</evidence>
<reference evidence="2 3" key="1">
    <citation type="journal article" date="2011" name="Stand. Genomic Sci.">
        <title>Complete genome of the onion pathogen Enterobacter cloacae EcWSU1.</title>
        <authorList>
            <person name="Humann J.L."/>
            <person name="Wildung M."/>
            <person name="Cheng C.H."/>
            <person name="Lee T."/>
            <person name="Stewart J.E."/>
            <person name="Drew J.C."/>
            <person name="Triplett E.W."/>
            <person name="Main D."/>
            <person name="Schroeder B.K."/>
        </authorList>
    </citation>
    <scope>NUCLEOTIDE SEQUENCE [LARGE SCALE GENOMIC DNA]</scope>
    <source>
        <strain evidence="2 3">EcWSU1</strain>
    </source>
</reference>
<gene>
    <name evidence="2" type="ORF">EcWSU1_02549</name>
</gene>
<feature type="transmembrane region" description="Helical" evidence="1">
    <location>
        <begin position="21"/>
        <end position="41"/>
    </location>
</feature>
<sequence length="48" mass="5363">MSPELLLSLLSAFRKMVRCGCFLLYIAPVIVIFQIIIIVLLDAPKGDK</sequence>
<dbReference type="HOGENOM" id="CLU_3152378_0_0_6"/>
<organism evidence="2 3">
    <name type="scientific">Enterobacter ludwigii</name>
    <dbReference type="NCBI Taxonomy" id="299767"/>
    <lineage>
        <taxon>Bacteria</taxon>
        <taxon>Pseudomonadati</taxon>
        <taxon>Pseudomonadota</taxon>
        <taxon>Gammaproteobacteria</taxon>
        <taxon>Enterobacterales</taxon>
        <taxon>Enterobacteriaceae</taxon>
        <taxon>Enterobacter</taxon>
        <taxon>Enterobacter cloacae complex</taxon>
    </lineage>
</organism>
<proteinExistence type="predicted"/>
<protein>
    <submittedName>
        <fullName evidence="2">Uncharacterized protein</fullName>
    </submittedName>
</protein>
<keyword evidence="1" id="KW-1133">Transmembrane helix</keyword>
<dbReference type="EMBL" id="CP002886">
    <property type="protein sequence ID" value="AEW73983.1"/>
    <property type="molecule type" value="Genomic_DNA"/>
</dbReference>
<evidence type="ECO:0000313" key="3">
    <source>
        <dbReference type="Proteomes" id="UP000007838"/>
    </source>
</evidence>
<name>G8LEC5_9ENTR</name>
<evidence type="ECO:0000313" key="2">
    <source>
        <dbReference type="EMBL" id="AEW73983.1"/>
    </source>
</evidence>
<keyword evidence="1" id="KW-0472">Membrane</keyword>
<dbReference type="Proteomes" id="UP000007838">
    <property type="component" value="Chromosome"/>
</dbReference>
<dbReference type="AlphaFoldDB" id="G8LEC5"/>